<sequence length="64" mass="7805">MILHEDTGTLWFNFYELNPSNVKYDYLASCEIKVFEESVDHEINYQVHLYFNLIRLGHSYMYYS</sequence>
<name>A0A9I9EM80_CUCME</name>
<dbReference type="EnsemblPlants" id="MELO3C035659.2.1">
    <property type="protein sequence ID" value="MELO3C035659.2.1"/>
    <property type="gene ID" value="MELO3C035659.2"/>
</dbReference>
<organism evidence="1">
    <name type="scientific">Cucumis melo</name>
    <name type="common">Muskmelon</name>
    <dbReference type="NCBI Taxonomy" id="3656"/>
    <lineage>
        <taxon>Eukaryota</taxon>
        <taxon>Viridiplantae</taxon>
        <taxon>Streptophyta</taxon>
        <taxon>Embryophyta</taxon>
        <taxon>Tracheophyta</taxon>
        <taxon>Spermatophyta</taxon>
        <taxon>Magnoliopsida</taxon>
        <taxon>eudicotyledons</taxon>
        <taxon>Gunneridae</taxon>
        <taxon>Pentapetalae</taxon>
        <taxon>rosids</taxon>
        <taxon>fabids</taxon>
        <taxon>Cucurbitales</taxon>
        <taxon>Cucurbitaceae</taxon>
        <taxon>Benincaseae</taxon>
        <taxon>Cucumis</taxon>
    </lineage>
</organism>
<reference evidence="1" key="1">
    <citation type="submission" date="2023-03" db="UniProtKB">
        <authorList>
            <consortium name="EnsemblPlants"/>
        </authorList>
    </citation>
    <scope>IDENTIFICATION</scope>
</reference>
<proteinExistence type="predicted"/>
<evidence type="ECO:0000313" key="1">
    <source>
        <dbReference type="EnsemblPlants" id="MELO3C035659.2.1"/>
    </source>
</evidence>
<accession>A0A9I9EM80</accession>
<dbReference type="Gramene" id="MELO3C035659.2.1">
    <property type="protein sequence ID" value="MELO3C035659.2.1"/>
    <property type="gene ID" value="MELO3C035659.2"/>
</dbReference>
<dbReference type="AlphaFoldDB" id="A0A9I9EM80"/>
<protein>
    <submittedName>
        <fullName evidence="1">Uncharacterized protein</fullName>
    </submittedName>
</protein>